<dbReference type="EMBL" id="CATOUU010000722">
    <property type="protein sequence ID" value="CAI9944272.1"/>
    <property type="molecule type" value="Genomic_DNA"/>
</dbReference>
<dbReference type="PROSITE" id="PS50090">
    <property type="entry name" value="MYB_LIKE"/>
    <property type="match status" value="1"/>
</dbReference>
<dbReference type="Gene3D" id="1.10.10.60">
    <property type="entry name" value="Homeodomain-like"/>
    <property type="match status" value="1"/>
</dbReference>
<evidence type="ECO:0000259" key="1">
    <source>
        <dbReference type="PROSITE" id="PS50090"/>
    </source>
</evidence>
<reference evidence="2" key="1">
    <citation type="submission" date="2023-06" db="EMBL/GenBank/DDBJ databases">
        <authorList>
            <person name="Kurt Z."/>
        </authorList>
    </citation>
    <scope>NUCLEOTIDE SEQUENCE</scope>
</reference>
<dbReference type="AlphaFoldDB" id="A0AA86PUA8"/>
<dbReference type="InterPro" id="IPR009057">
    <property type="entry name" value="Homeodomain-like_sf"/>
</dbReference>
<dbReference type="CDD" id="cd00167">
    <property type="entry name" value="SANT"/>
    <property type="match status" value="1"/>
</dbReference>
<dbReference type="EMBL" id="CAXDID020000154">
    <property type="protein sequence ID" value="CAL6042631.1"/>
    <property type="molecule type" value="Genomic_DNA"/>
</dbReference>
<organism evidence="2">
    <name type="scientific">Hexamita inflata</name>
    <dbReference type="NCBI Taxonomy" id="28002"/>
    <lineage>
        <taxon>Eukaryota</taxon>
        <taxon>Metamonada</taxon>
        <taxon>Diplomonadida</taxon>
        <taxon>Hexamitidae</taxon>
        <taxon>Hexamitinae</taxon>
        <taxon>Hexamita</taxon>
    </lineage>
</organism>
<feature type="domain" description="Myb-like" evidence="1">
    <location>
        <begin position="11"/>
        <end position="57"/>
    </location>
</feature>
<gene>
    <name evidence="2" type="ORF">HINF_LOCUS31917</name>
    <name evidence="3" type="ORF">HINF_LOCUS39685</name>
</gene>
<dbReference type="Pfam" id="PF13921">
    <property type="entry name" value="Myb_DNA-bind_6"/>
    <property type="match status" value="1"/>
</dbReference>
<evidence type="ECO:0000313" key="2">
    <source>
        <dbReference type="EMBL" id="CAI9944272.1"/>
    </source>
</evidence>
<proteinExistence type="predicted"/>
<dbReference type="SUPFAM" id="SSF46689">
    <property type="entry name" value="Homeodomain-like"/>
    <property type="match status" value="1"/>
</dbReference>
<sequence length="198" mass="22991">MNHISSKQYTKWSKDDIVNMIQLTGQYQNTLINWNDIAIYFKNRTPQQCKSFHNNKIRQFSFQQLLSQNLTINNLAKKAIVYIVSAKKAIDLISPKHLCIVYIFNIVKKHISKAFVGDISFQFDLNILKLIQNVIIVYQVNINTFIKRVSQFGCVKFEDSVLTADQVAQLVNFMDSFDYNSLLEIVEVLILVKSQEEC</sequence>
<protein>
    <submittedName>
        <fullName evidence="2">SANT/Myb domain</fullName>
    </submittedName>
    <submittedName>
        <fullName evidence="3">SANT/Myb_domain</fullName>
    </submittedName>
</protein>
<accession>A0AA86PUA8</accession>
<name>A0AA86PUA8_9EUKA</name>
<evidence type="ECO:0000313" key="3">
    <source>
        <dbReference type="EMBL" id="CAL6042631.1"/>
    </source>
</evidence>
<dbReference type="Proteomes" id="UP001642409">
    <property type="component" value="Unassembled WGS sequence"/>
</dbReference>
<evidence type="ECO:0000313" key="4">
    <source>
        <dbReference type="Proteomes" id="UP001642409"/>
    </source>
</evidence>
<dbReference type="InterPro" id="IPR001005">
    <property type="entry name" value="SANT/Myb"/>
</dbReference>
<comment type="caution">
    <text evidence="2">The sequence shown here is derived from an EMBL/GenBank/DDBJ whole genome shotgun (WGS) entry which is preliminary data.</text>
</comment>
<keyword evidence="4" id="KW-1185">Reference proteome</keyword>
<reference evidence="3 4" key="2">
    <citation type="submission" date="2024-07" db="EMBL/GenBank/DDBJ databases">
        <authorList>
            <person name="Akdeniz Z."/>
        </authorList>
    </citation>
    <scope>NUCLEOTIDE SEQUENCE [LARGE SCALE GENOMIC DNA]</scope>
</reference>